<evidence type="ECO:0000259" key="9">
    <source>
        <dbReference type="PROSITE" id="PS50250"/>
    </source>
</evidence>
<name>A0A0P9IPX6_RHOGW</name>
<comment type="subcellular location">
    <subcellularLocation>
        <location evidence="2">Cytoplasm</location>
    </subcellularLocation>
    <subcellularLocation>
        <location evidence="1">Nucleus</location>
    </subcellularLocation>
</comment>
<accession>A0A0P9IPX6</accession>
<dbReference type="RefSeq" id="XP_018267549.1">
    <property type="nucleotide sequence ID" value="XM_018418396.1"/>
</dbReference>
<dbReference type="PANTHER" id="PTHR10758:SF1">
    <property type="entry name" value="COP9 SIGNALOSOME COMPLEX SUBUNIT 3"/>
    <property type="match status" value="1"/>
</dbReference>
<sequence length="543" mass="57111">MAPAAAASTTLDDIVSVILATDPAEVPQLITHLKKLEKARSSSAAPSGSRSSAAVASAAASTSTGATTSSAAAAGDGAGSSEGRSFLEGKLEGGQDPLRVLDPARHAVGVLYILNARLAGAADDLGALLRAAHAWVERADMDQARLVPEQVFFLATQLAQIGDATSQYPATVPTLAVLVQRFPHQGYLTALHPLFLRVVMTSGMYRVAKGILMRDMTDIDKQARRPLYPVRYQDHLLYHYLGGTVLALLGEYARAAELLEICVSAPGSHVSLIQLDAYKKLVLVQLIAHGKTQPLPKYTTSAFGQAAKALCVPYAEFATAFATLDTGRVKLASAKGRETFEQDHNAGLVFVVERSLRSRQIVDLTETYMTLSLGEIASHVGVDPQDEQGLRDVEGELRRMIANRLIFATLSLPSTASSSTAATLAATTVSFTDDPEPYLSPETVRRMTSAIERAQRLDAQWAWEADRVEESKEFAAKAWSAAAAPLQAASSSSGGGAGAFGGGGGGFAPPDFDDFDGGSPGRFGGKSGGGDGGWDGIMVDDSD</sequence>
<evidence type="ECO:0000256" key="3">
    <source>
        <dbReference type="ARBA" id="ARBA00007084"/>
    </source>
</evidence>
<dbReference type="InterPro" id="IPR050756">
    <property type="entry name" value="CSN3"/>
</dbReference>
<feature type="region of interest" description="Disordered" evidence="8">
    <location>
        <begin position="66"/>
        <end position="89"/>
    </location>
</feature>
<dbReference type="Proteomes" id="UP000053890">
    <property type="component" value="Unassembled WGS sequence"/>
</dbReference>
<evidence type="ECO:0000256" key="2">
    <source>
        <dbReference type="ARBA" id="ARBA00004496"/>
    </source>
</evidence>
<keyword evidence="6" id="KW-0736">Signalosome</keyword>
<evidence type="ECO:0000256" key="6">
    <source>
        <dbReference type="ARBA" id="ARBA00022790"/>
    </source>
</evidence>
<feature type="compositionally biased region" description="Low complexity" evidence="8">
    <location>
        <begin position="66"/>
        <end position="84"/>
    </location>
</feature>
<dbReference type="InterPro" id="IPR055089">
    <property type="entry name" value="COP9_N"/>
</dbReference>
<dbReference type="InterPro" id="IPR000717">
    <property type="entry name" value="PCI_dom"/>
</dbReference>
<dbReference type="EMBL" id="KQ474093">
    <property type="protein sequence ID" value="KPV71500.1"/>
    <property type="molecule type" value="Genomic_DNA"/>
</dbReference>
<keyword evidence="5" id="KW-0963">Cytoplasm</keyword>
<reference evidence="10 11" key="1">
    <citation type="journal article" date="2015" name="Front. Microbiol.">
        <title>Genome sequence of the plant growth promoting endophytic yeast Rhodotorula graminis WP1.</title>
        <authorList>
            <person name="Firrincieli A."/>
            <person name="Otillar R."/>
            <person name="Salamov A."/>
            <person name="Schmutz J."/>
            <person name="Khan Z."/>
            <person name="Redman R.S."/>
            <person name="Fleck N.D."/>
            <person name="Lindquist E."/>
            <person name="Grigoriev I.V."/>
            <person name="Doty S.L."/>
        </authorList>
    </citation>
    <scope>NUCLEOTIDE SEQUENCE [LARGE SCALE GENOMIC DNA]</scope>
    <source>
        <strain evidence="10 11">WP1</strain>
    </source>
</reference>
<dbReference type="GO" id="GO:0005737">
    <property type="term" value="C:cytoplasm"/>
    <property type="evidence" value="ECO:0007669"/>
    <property type="project" value="UniProtKB-SubCell"/>
</dbReference>
<dbReference type="GO" id="GO:0006511">
    <property type="term" value="P:ubiquitin-dependent protein catabolic process"/>
    <property type="evidence" value="ECO:0007669"/>
    <property type="project" value="TreeGrafter"/>
</dbReference>
<dbReference type="OMA" id="NHYHDLV"/>
<dbReference type="AlphaFoldDB" id="A0A0P9IPX6"/>
<dbReference type="Pfam" id="PF01399">
    <property type="entry name" value="PCI"/>
    <property type="match status" value="1"/>
</dbReference>
<evidence type="ECO:0000256" key="8">
    <source>
        <dbReference type="SAM" id="MobiDB-lite"/>
    </source>
</evidence>
<evidence type="ECO:0000256" key="4">
    <source>
        <dbReference type="ARBA" id="ARBA00014878"/>
    </source>
</evidence>
<keyword evidence="11" id="KW-1185">Reference proteome</keyword>
<evidence type="ECO:0000313" key="11">
    <source>
        <dbReference type="Proteomes" id="UP000053890"/>
    </source>
</evidence>
<feature type="domain" description="PCI" evidence="9">
    <location>
        <begin position="251"/>
        <end position="424"/>
    </location>
</feature>
<dbReference type="GeneID" id="28978843"/>
<evidence type="ECO:0000256" key="1">
    <source>
        <dbReference type="ARBA" id="ARBA00004123"/>
    </source>
</evidence>
<dbReference type="PANTHER" id="PTHR10758">
    <property type="entry name" value="26S PROTEASOME NON-ATPASE REGULATORY SUBUNIT 3/COP9 SIGNALOSOME COMPLEX SUBUNIT 3"/>
    <property type="match status" value="1"/>
</dbReference>
<dbReference type="Pfam" id="PF22788">
    <property type="entry name" value="COP9_hel_rpt"/>
    <property type="match status" value="1"/>
</dbReference>
<evidence type="ECO:0000313" key="10">
    <source>
        <dbReference type="EMBL" id="KPV71500.1"/>
    </source>
</evidence>
<dbReference type="GO" id="GO:0008180">
    <property type="term" value="C:COP9 signalosome"/>
    <property type="evidence" value="ECO:0007669"/>
    <property type="project" value="UniProtKB-KW"/>
</dbReference>
<feature type="region of interest" description="Disordered" evidence="8">
    <location>
        <begin position="488"/>
        <end position="543"/>
    </location>
</feature>
<evidence type="ECO:0000256" key="5">
    <source>
        <dbReference type="ARBA" id="ARBA00022490"/>
    </source>
</evidence>
<dbReference type="PROSITE" id="PS50250">
    <property type="entry name" value="PCI"/>
    <property type="match status" value="1"/>
</dbReference>
<comment type="similarity">
    <text evidence="3">Belongs to the CSN3 family.</text>
</comment>
<dbReference type="STRING" id="578459.A0A0P9IPX6"/>
<proteinExistence type="inferred from homology"/>
<protein>
    <recommendedName>
        <fullName evidence="4">COP9 signalosome complex subunit 3</fullName>
    </recommendedName>
</protein>
<feature type="compositionally biased region" description="Gly residues" evidence="8">
    <location>
        <begin position="518"/>
        <end position="535"/>
    </location>
</feature>
<keyword evidence="7" id="KW-0539">Nucleus</keyword>
<dbReference type="OrthoDB" id="29061at2759"/>
<organism evidence="10 11">
    <name type="scientific">Rhodotorula graminis (strain WP1)</name>
    <dbReference type="NCBI Taxonomy" id="578459"/>
    <lineage>
        <taxon>Eukaryota</taxon>
        <taxon>Fungi</taxon>
        <taxon>Dikarya</taxon>
        <taxon>Basidiomycota</taxon>
        <taxon>Pucciniomycotina</taxon>
        <taxon>Microbotryomycetes</taxon>
        <taxon>Sporidiobolales</taxon>
        <taxon>Sporidiobolaceae</taxon>
        <taxon>Rhodotorula</taxon>
    </lineage>
</organism>
<gene>
    <name evidence="10" type="ORF">RHOBADRAFT_56543</name>
</gene>
<evidence type="ECO:0000256" key="7">
    <source>
        <dbReference type="ARBA" id="ARBA00023242"/>
    </source>
</evidence>
<feature type="compositionally biased region" description="Gly residues" evidence="8">
    <location>
        <begin position="493"/>
        <end position="507"/>
    </location>
</feature>